<dbReference type="Gene3D" id="1.10.443.10">
    <property type="entry name" value="Intergrase catalytic core"/>
    <property type="match status" value="1"/>
</dbReference>
<comment type="caution">
    <text evidence="3">The sequence shown here is derived from an EMBL/GenBank/DDBJ whole genome shotgun (WGS) entry which is preliminary data.</text>
</comment>
<dbReference type="PROSITE" id="PS51898">
    <property type="entry name" value="TYR_RECOMBINASE"/>
    <property type="match status" value="1"/>
</dbReference>
<proteinExistence type="predicted"/>
<name>U1JEJ8_9GAMM</name>
<dbReference type="eggNOG" id="COG0582">
    <property type="taxonomic scope" value="Bacteria"/>
</dbReference>
<keyword evidence="1" id="KW-0233">DNA recombination</keyword>
<protein>
    <submittedName>
        <fullName evidence="3">Integrase family protein</fullName>
    </submittedName>
</protein>
<dbReference type="EMBL" id="AHBZ02000054">
    <property type="protein sequence ID" value="ERG19801.1"/>
    <property type="molecule type" value="Genomic_DNA"/>
</dbReference>
<dbReference type="InterPro" id="IPR013762">
    <property type="entry name" value="Integrase-like_cat_sf"/>
</dbReference>
<evidence type="ECO:0000313" key="3">
    <source>
        <dbReference type="EMBL" id="ERG19801.1"/>
    </source>
</evidence>
<feature type="domain" description="Tyr recombinase" evidence="2">
    <location>
        <begin position="367"/>
        <end position="586"/>
    </location>
</feature>
<feature type="non-terminal residue" evidence="3">
    <location>
        <position position="1"/>
    </location>
</feature>
<reference evidence="3" key="1">
    <citation type="journal article" date="2012" name="J. Bacteriol.">
        <title>Genome sequences of type strains of seven species of the marine bacterium Pseudoalteromonas.</title>
        <authorList>
            <person name="Xie B.B."/>
            <person name="Shu Y.L."/>
            <person name="Qin Q.L."/>
            <person name="Rong J.C."/>
            <person name="Zhang X.Y."/>
            <person name="Chen X.L."/>
            <person name="Shi M."/>
            <person name="He H.L."/>
            <person name="Zhou B.C."/>
            <person name="Zhang Y.Z."/>
        </authorList>
    </citation>
    <scope>NUCLEOTIDE SEQUENCE [LARGE SCALE GENOMIC DNA]</scope>
    <source>
        <strain evidence="3">NCIMB 1889</strain>
    </source>
</reference>
<reference evidence="3" key="2">
    <citation type="submission" date="2013-04" db="EMBL/GenBank/DDBJ databases">
        <title>Genome sequence of Pseudoalteromonas citrea.</title>
        <authorList>
            <person name="Xie B.-B."/>
            <person name="Rong J.-C."/>
            <person name="Qin Q.-L."/>
            <person name="Shu Y.-L."/>
            <person name="Zhang Y.-Z."/>
        </authorList>
    </citation>
    <scope>NUCLEOTIDE SEQUENCE</scope>
    <source>
        <strain evidence="3">NCIMB 1889</strain>
    </source>
</reference>
<organism evidence="3">
    <name type="scientific">Pseudoalteromonas citrea DSM 8771</name>
    <dbReference type="NCBI Taxonomy" id="1117314"/>
    <lineage>
        <taxon>Bacteria</taxon>
        <taxon>Pseudomonadati</taxon>
        <taxon>Pseudomonadota</taxon>
        <taxon>Gammaproteobacteria</taxon>
        <taxon>Alteromonadales</taxon>
        <taxon>Pseudoalteromonadaceae</taxon>
        <taxon>Pseudoalteromonas</taxon>
    </lineage>
</organism>
<dbReference type="InterPro" id="IPR011010">
    <property type="entry name" value="DNA_brk_join_enz"/>
</dbReference>
<dbReference type="SUPFAM" id="SSF56349">
    <property type="entry name" value="DNA breaking-rejoining enzymes"/>
    <property type="match status" value="1"/>
</dbReference>
<dbReference type="GO" id="GO:0015074">
    <property type="term" value="P:DNA integration"/>
    <property type="evidence" value="ECO:0007669"/>
    <property type="project" value="InterPro"/>
</dbReference>
<dbReference type="AlphaFoldDB" id="U1JEJ8"/>
<dbReference type="GO" id="GO:0003677">
    <property type="term" value="F:DNA binding"/>
    <property type="evidence" value="ECO:0007669"/>
    <property type="project" value="InterPro"/>
</dbReference>
<gene>
    <name evidence="3" type="ORF">PCIT_04872</name>
</gene>
<evidence type="ECO:0000256" key="1">
    <source>
        <dbReference type="ARBA" id="ARBA00023172"/>
    </source>
</evidence>
<sequence length="603" mass="70305">YLRKRFSRENRQNDTNVKKLPSEIKFSLRTKDYAQAIIAANAFSELLLRFDKQFKSKDLKEIQQVVLVTKKVVRTVLNGTNVNQILANMPVEDFDVEALSMCEENTEMVTLETAAPPTLRLDAEQQFTEFLQGSEIIFDVNGKPFQAAVSKIVRRKQFIGSLAQARHNSDYQKENQLITDAGKFVDFGIADKSYIKHQEEIIVPTLEQLRKIYLLEEYGIDMTRWEIDQKYRNAKENDRAKKLNESIKEAIFFLGDRPATLCKSRDFDRMFKSMLSAPKARARHYSSLTLEEIESIDWSRSKIKDNKGKESFKNLQLCPSTVDKHRQRVRQFFTWIIKRFNDEDETFDLIRVNPVQTKAIKKGHRSKSWAAFDEEDLYHIFTHENVIHPKYSWQFWIPILSRATGARPNEIAQLSNIDVCQDTITLEGDSLPTTIHYLTIDDALAGQSTKNEASRRHVPLAPILIKLGFIDYVDKIRRTSKKGDSLWPSLTPENGYYTPAYSKWFTRKVLNDANVIKNRFDEDNCKKVTYSFRATFITSFTEQKLNKSLLQQIVGHLDQDKERMTNHYTKKFARGVIYKELREYKMPDINYLLQLKHKANKTA</sequence>
<dbReference type="GO" id="GO:0006310">
    <property type="term" value="P:DNA recombination"/>
    <property type="evidence" value="ECO:0007669"/>
    <property type="project" value="UniProtKB-KW"/>
</dbReference>
<accession>U1JEJ8</accession>
<evidence type="ECO:0000259" key="2">
    <source>
        <dbReference type="PROSITE" id="PS51898"/>
    </source>
</evidence>
<dbReference type="InterPro" id="IPR002104">
    <property type="entry name" value="Integrase_catalytic"/>
</dbReference>